<dbReference type="WBParaSite" id="HCON_00022390-00001">
    <property type="protein sequence ID" value="HCON_00022390-00001"/>
    <property type="gene ID" value="HCON_00022390"/>
</dbReference>
<reference evidence="3" key="1">
    <citation type="submission" date="2020-12" db="UniProtKB">
        <authorList>
            <consortium name="WormBaseParasite"/>
        </authorList>
    </citation>
    <scope>IDENTIFICATION</scope>
    <source>
        <strain evidence="3">MHco3</strain>
    </source>
</reference>
<evidence type="ECO:0000313" key="2">
    <source>
        <dbReference type="Proteomes" id="UP000025227"/>
    </source>
</evidence>
<feature type="compositionally biased region" description="Pro residues" evidence="1">
    <location>
        <begin position="62"/>
        <end position="72"/>
    </location>
</feature>
<keyword evidence="2" id="KW-1185">Reference proteome</keyword>
<organism evidence="2 3">
    <name type="scientific">Haemonchus contortus</name>
    <name type="common">Barber pole worm</name>
    <dbReference type="NCBI Taxonomy" id="6289"/>
    <lineage>
        <taxon>Eukaryota</taxon>
        <taxon>Metazoa</taxon>
        <taxon>Ecdysozoa</taxon>
        <taxon>Nematoda</taxon>
        <taxon>Chromadorea</taxon>
        <taxon>Rhabditida</taxon>
        <taxon>Rhabditina</taxon>
        <taxon>Rhabditomorpha</taxon>
        <taxon>Strongyloidea</taxon>
        <taxon>Trichostrongylidae</taxon>
        <taxon>Haemonchus</taxon>
    </lineage>
</organism>
<dbReference type="AlphaFoldDB" id="A0A7I4XWW6"/>
<sequence length="158" mass="17782">MTEKEIGDRLKGENDSAKSWDDRNVRIDGIDGRLTEERGTNTDDGRTDGRGVKSRLDRHHPPPPPPPRPPSTLRPLYLLSPFATRLFDVFGRGDDRRPTDDDDRRRRIPPAAAHTAGVHNGRRGSACRHFPNKHFPLLFGFCSGSTSAGRHKNHSKFK</sequence>
<evidence type="ECO:0000256" key="1">
    <source>
        <dbReference type="SAM" id="MobiDB-lite"/>
    </source>
</evidence>
<dbReference type="Proteomes" id="UP000025227">
    <property type="component" value="Unplaced"/>
</dbReference>
<feature type="compositionally biased region" description="Basic and acidic residues" evidence="1">
    <location>
        <begin position="1"/>
        <end position="55"/>
    </location>
</feature>
<feature type="compositionally biased region" description="Basic and acidic residues" evidence="1">
    <location>
        <begin position="91"/>
        <end position="105"/>
    </location>
</feature>
<proteinExistence type="predicted"/>
<evidence type="ECO:0000313" key="3">
    <source>
        <dbReference type="WBParaSite" id="HCON_00022390-00001"/>
    </source>
</evidence>
<name>A0A7I4XWW6_HAECO</name>
<accession>A0A7I4XWW6</accession>
<feature type="region of interest" description="Disordered" evidence="1">
    <location>
        <begin position="89"/>
        <end position="124"/>
    </location>
</feature>
<feature type="region of interest" description="Disordered" evidence="1">
    <location>
        <begin position="1"/>
        <end position="75"/>
    </location>
</feature>
<protein>
    <submittedName>
        <fullName evidence="3">Uncharacterized protein</fullName>
    </submittedName>
</protein>